<reference evidence="1" key="2">
    <citation type="journal article" date="2015" name="Data Brief">
        <title>Shoot transcriptome of the giant reed, Arundo donax.</title>
        <authorList>
            <person name="Barrero R.A."/>
            <person name="Guerrero F.D."/>
            <person name="Moolhuijzen P."/>
            <person name="Goolsby J.A."/>
            <person name="Tidwell J."/>
            <person name="Bellgard S.E."/>
            <person name="Bellgard M.I."/>
        </authorList>
    </citation>
    <scope>NUCLEOTIDE SEQUENCE</scope>
    <source>
        <tissue evidence="1">Shoot tissue taken approximately 20 cm above the soil surface</tissue>
    </source>
</reference>
<dbReference type="AlphaFoldDB" id="A0A0A9CT10"/>
<organism evidence="1">
    <name type="scientific">Arundo donax</name>
    <name type="common">Giant reed</name>
    <name type="synonym">Donax arundinaceus</name>
    <dbReference type="NCBI Taxonomy" id="35708"/>
    <lineage>
        <taxon>Eukaryota</taxon>
        <taxon>Viridiplantae</taxon>
        <taxon>Streptophyta</taxon>
        <taxon>Embryophyta</taxon>
        <taxon>Tracheophyta</taxon>
        <taxon>Spermatophyta</taxon>
        <taxon>Magnoliopsida</taxon>
        <taxon>Liliopsida</taxon>
        <taxon>Poales</taxon>
        <taxon>Poaceae</taxon>
        <taxon>PACMAD clade</taxon>
        <taxon>Arundinoideae</taxon>
        <taxon>Arundineae</taxon>
        <taxon>Arundo</taxon>
    </lineage>
</organism>
<reference evidence="1" key="1">
    <citation type="submission" date="2014-09" db="EMBL/GenBank/DDBJ databases">
        <authorList>
            <person name="Magalhaes I.L.F."/>
            <person name="Oliveira U."/>
            <person name="Santos F.R."/>
            <person name="Vidigal T.H.D.A."/>
            <person name="Brescovit A.D."/>
            <person name="Santos A.J."/>
        </authorList>
    </citation>
    <scope>NUCLEOTIDE SEQUENCE</scope>
    <source>
        <tissue evidence="1">Shoot tissue taken approximately 20 cm above the soil surface</tissue>
    </source>
</reference>
<proteinExistence type="predicted"/>
<sequence>MFLVRSTVTRCSFPTGHQIYRCRLKISPAYYEPDEHDAGVLPSSTKIRIVIKRRGPDQITEMKRPWGSK</sequence>
<name>A0A0A9CT10_ARUDO</name>
<accession>A0A0A9CT10</accession>
<protein>
    <submittedName>
        <fullName evidence="1">Uncharacterized protein</fullName>
    </submittedName>
</protein>
<evidence type="ECO:0000313" key="1">
    <source>
        <dbReference type="EMBL" id="JAD79484.1"/>
    </source>
</evidence>
<dbReference type="EMBL" id="GBRH01218411">
    <property type="protein sequence ID" value="JAD79484.1"/>
    <property type="molecule type" value="Transcribed_RNA"/>
</dbReference>